<sequence length="564" mass="62283">MGDRIQESRNGRAATLAGRHYVLNELPHGYRMYSHTNGDRTDFYAWGHPSGKYFNSATSMADHAVHLDKYGNSPPIPCRCRLCKTLPRARAPQPQSNPEPSADVGNAVSASNAEVEITDDVGPISAAGRRSARILARPSAVNTKALEKRTASHESEAVPPKKARKERKNIPVPNPATNAAPDQAPDAEADQETDTVRDWEPDAIAGPKTDEHGAPDVYADLMRAKGNTAEPITEKFSPDYVIGHKGLEYVREQEADPFAPRVGEIVIFTKKPNEIKGVEWIAGMIIPLSVSDSDSNYDGMYHVQELVDPAAVPVNAAAPIHLVHHQNLSPFIMTVLRDDTDSLHPSVAWGSKLARTFSPIEKTVYVRHEKIHLISLQSAFIGWDKVNVGDEVLYDQPMRPPSQLQVKEILIIIGMGGKKRQIQCRLTGTSFTIGNRSVGKSVSIDIESVIMRVRPFKGWGPFQKAWARKVRQESVDAMIDYLNNCKREIEETGRKEWITNDDRCKALGIAVVRGIRVAWKPEDAKIFNQLLEVCKVQAAEDEGEAAEDEGKATEDEGEAMDTAP</sequence>
<dbReference type="GO" id="GO:0030466">
    <property type="term" value="P:silent mating-type cassette heterochromatin formation"/>
    <property type="evidence" value="ECO:0007669"/>
    <property type="project" value="TreeGrafter"/>
</dbReference>
<gene>
    <name evidence="3" type="ORF">EJ06DRAFT_367961</name>
</gene>
<dbReference type="OrthoDB" id="438224at2759"/>
<dbReference type="Pfam" id="PF16761">
    <property type="entry name" value="Clr2_transil"/>
    <property type="match status" value="1"/>
</dbReference>
<feature type="region of interest" description="Disordered" evidence="1">
    <location>
        <begin position="143"/>
        <end position="194"/>
    </location>
</feature>
<dbReference type="InterPro" id="IPR031915">
    <property type="entry name" value="Clr2_N"/>
</dbReference>
<reference evidence="3" key="1">
    <citation type="journal article" date="2020" name="Stud. Mycol.">
        <title>101 Dothideomycetes genomes: a test case for predicting lifestyles and emergence of pathogens.</title>
        <authorList>
            <person name="Haridas S."/>
            <person name="Albert R."/>
            <person name="Binder M."/>
            <person name="Bloem J."/>
            <person name="Labutti K."/>
            <person name="Salamov A."/>
            <person name="Andreopoulos B."/>
            <person name="Baker S."/>
            <person name="Barry K."/>
            <person name="Bills G."/>
            <person name="Bluhm B."/>
            <person name="Cannon C."/>
            <person name="Castanera R."/>
            <person name="Culley D."/>
            <person name="Daum C."/>
            <person name="Ezra D."/>
            <person name="Gonzalez J."/>
            <person name="Henrissat B."/>
            <person name="Kuo A."/>
            <person name="Liang C."/>
            <person name="Lipzen A."/>
            <person name="Lutzoni F."/>
            <person name="Magnuson J."/>
            <person name="Mondo S."/>
            <person name="Nolan M."/>
            <person name="Ohm R."/>
            <person name="Pangilinan J."/>
            <person name="Park H.-J."/>
            <person name="Ramirez L."/>
            <person name="Alfaro M."/>
            <person name="Sun H."/>
            <person name="Tritt A."/>
            <person name="Yoshinaga Y."/>
            <person name="Zwiers L.-H."/>
            <person name="Turgeon B."/>
            <person name="Goodwin S."/>
            <person name="Spatafora J."/>
            <person name="Crous P."/>
            <person name="Grigoriev I."/>
        </authorList>
    </citation>
    <scope>NUCLEOTIDE SEQUENCE</scope>
    <source>
        <strain evidence="3">CBS 262.69</strain>
    </source>
</reference>
<evidence type="ECO:0000313" key="4">
    <source>
        <dbReference type="Proteomes" id="UP000799640"/>
    </source>
</evidence>
<dbReference type="GO" id="GO:0033553">
    <property type="term" value="C:rDNA heterochromatin"/>
    <property type="evidence" value="ECO:0007669"/>
    <property type="project" value="TreeGrafter"/>
</dbReference>
<feature type="domain" description="Cryptic loci regulator 2 N-terminal" evidence="2">
    <location>
        <begin position="21"/>
        <end position="83"/>
    </location>
</feature>
<evidence type="ECO:0000313" key="3">
    <source>
        <dbReference type="EMBL" id="KAF2401919.1"/>
    </source>
</evidence>
<accession>A0A6G1I1H1</accession>
<protein>
    <recommendedName>
        <fullName evidence="2">Cryptic loci regulator 2 N-terminal domain-containing protein</fullName>
    </recommendedName>
</protein>
<dbReference type="InterPro" id="IPR038986">
    <property type="entry name" value="Clr2"/>
</dbReference>
<feature type="region of interest" description="Disordered" evidence="1">
    <location>
        <begin position="541"/>
        <end position="564"/>
    </location>
</feature>
<keyword evidence="4" id="KW-1185">Reference proteome</keyword>
<dbReference type="PANTHER" id="PTHR38046">
    <property type="entry name" value="CRYPTIC LOCI REGULATOR 2"/>
    <property type="match status" value="1"/>
</dbReference>
<organism evidence="3 4">
    <name type="scientific">Trichodelitschia bisporula</name>
    <dbReference type="NCBI Taxonomy" id="703511"/>
    <lineage>
        <taxon>Eukaryota</taxon>
        <taxon>Fungi</taxon>
        <taxon>Dikarya</taxon>
        <taxon>Ascomycota</taxon>
        <taxon>Pezizomycotina</taxon>
        <taxon>Dothideomycetes</taxon>
        <taxon>Dothideomycetes incertae sedis</taxon>
        <taxon>Phaeotrichales</taxon>
        <taxon>Phaeotrichaceae</taxon>
        <taxon>Trichodelitschia</taxon>
    </lineage>
</organism>
<dbReference type="GO" id="GO:0031934">
    <property type="term" value="C:mating-type region heterochromatin"/>
    <property type="evidence" value="ECO:0007669"/>
    <property type="project" value="TreeGrafter"/>
</dbReference>
<dbReference type="AlphaFoldDB" id="A0A6G1I1H1"/>
<evidence type="ECO:0000256" key="1">
    <source>
        <dbReference type="SAM" id="MobiDB-lite"/>
    </source>
</evidence>
<dbReference type="PANTHER" id="PTHR38046:SF1">
    <property type="entry name" value="CRYPTIC LOCI REGULATOR 2"/>
    <property type="match status" value="1"/>
</dbReference>
<dbReference type="EMBL" id="ML996692">
    <property type="protein sequence ID" value="KAF2401919.1"/>
    <property type="molecule type" value="Genomic_DNA"/>
</dbReference>
<dbReference type="Proteomes" id="UP000799640">
    <property type="component" value="Unassembled WGS sequence"/>
</dbReference>
<evidence type="ECO:0000259" key="2">
    <source>
        <dbReference type="Pfam" id="PF16761"/>
    </source>
</evidence>
<feature type="compositionally biased region" description="Basic and acidic residues" evidence="1">
    <location>
        <begin position="145"/>
        <end position="156"/>
    </location>
</feature>
<feature type="region of interest" description="Disordered" evidence="1">
    <location>
        <begin position="89"/>
        <end position="108"/>
    </location>
</feature>
<name>A0A6G1I1H1_9PEZI</name>
<feature type="compositionally biased region" description="Acidic residues" evidence="1">
    <location>
        <begin position="555"/>
        <end position="564"/>
    </location>
</feature>
<proteinExistence type="predicted"/>
<dbReference type="GO" id="GO:0070824">
    <property type="term" value="C:SHREC complex"/>
    <property type="evidence" value="ECO:0007669"/>
    <property type="project" value="InterPro"/>
</dbReference>